<protein>
    <submittedName>
        <fullName evidence="1">Endolysin</fullName>
    </submittedName>
</protein>
<gene>
    <name evidence="1" type="ORF">ORF035</name>
</gene>
<sequence length="86" mass="9679">MRSLAKLKRNSLRKCSFGFPFTQEPQACGSDFETALYNLIRPKVSCPEHGNKLLITDGIYKGRLNQVACWYLGSTPACTRKVVPRT</sequence>
<dbReference type="Proteomes" id="UP000827765">
    <property type="component" value="Segment"/>
</dbReference>
<accession>A0AAE7P5U3</accession>
<evidence type="ECO:0000313" key="1">
    <source>
        <dbReference type="EMBL" id="QQO91037.1"/>
    </source>
</evidence>
<organism evidence="1 2">
    <name type="scientific">Yersinia phage PYps3T</name>
    <dbReference type="NCBI Taxonomy" id="2801357"/>
    <lineage>
        <taxon>Viruses</taxon>
        <taxon>Duplodnaviria</taxon>
        <taxon>Heunggongvirae</taxon>
        <taxon>Uroviricota</taxon>
        <taxon>Caudoviricetes</taxon>
        <taxon>Chaseviridae</taxon>
        <taxon>Cleopatravirinae</taxon>
        <taxon>Carltongylesvirus</taxon>
        <taxon>Carltongylesvirus PYps3T</taxon>
    </lineage>
</organism>
<evidence type="ECO:0000313" key="2">
    <source>
        <dbReference type="Proteomes" id="UP000827765"/>
    </source>
</evidence>
<reference evidence="1 2" key="1">
    <citation type="submission" date="2020-10" db="EMBL/GenBank/DDBJ databases">
        <title>Genome of Yersinia pseudotuberculosis phages.</title>
        <authorList>
            <person name="Hammerl J.A."/>
            <person name="Hertwig S."/>
        </authorList>
    </citation>
    <scope>NUCLEOTIDE SEQUENCE [LARGE SCALE GENOMIC DNA]</scope>
</reference>
<keyword evidence="2" id="KW-1185">Reference proteome</keyword>
<dbReference type="EMBL" id="MW147599">
    <property type="protein sequence ID" value="QQO91037.1"/>
    <property type="molecule type" value="Genomic_DNA"/>
</dbReference>
<proteinExistence type="predicted"/>
<name>A0AAE7P5U3_9CAUD</name>